<gene>
    <name evidence="1" type="ORF">GMORB2_5599</name>
</gene>
<dbReference type="Proteomes" id="UP000749293">
    <property type="component" value="Unassembled WGS sequence"/>
</dbReference>
<dbReference type="GeneID" id="55971824"/>
<name>A0A9P4YY88_9HYPO</name>
<protein>
    <submittedName>
        <fullName evidence="1">Uncharacterized protein</fullName>
    </submittedName>
</protein>
<keyword evidence="2" id="KW-1185">Reference proteome</keyword>
<comment type="caution">
    <text evidence="1">The sequence shown here is derived from an EMBL/GenBank/DDBJ whole genome shotgun (WGS) entry which is preliminary data.</text>
</comment>
<evidence type="ECO:0000313" key="1">
    <source>
        <dbReference type="EMBL" id="KAF4123883.1"/>
    </source>
</evidence>
<evidence type="ECO:0000313" key="2">
    <source>
        <dbReference type="Proteomes" id="UP000749293"/>
    </source>
</evidence>
<organism evidence="1 2">
    <name type="scientific">Geosmithia morbida</name>
    <dbReference type="NCBI Taxonomy" id="1094350"/>
    <lineage>
        <taxon>Eukaryota</taxon>
        <taxon>Fungi</taxon>
        <taxon>Dikarya</taxon>
        <taxon>Ascomycota</taxon>
        <taxon>Pezizomycotina</taxon>
        <taxon>Sordariomycetes</taxon>
        <taxon>Hypocreomycetidae</taxon>
        <taxon>Hypocreales</taxon>
        <taxon>Bionectriaceae</taxon>
        <taxon>Geosmithia</taxon>
    </lineage>
</organism>
<dbReference type="AlphaFoldDB" id="A0A9P4YY88"/>
<proteinExistence type="predicted"/>
<dbReference type="EMBL" id="JAANYQ010000005">
    <property type="protein sequence ID" value="KAF4123883.1"/>
    <property type="molecule type" value="Genomic_DNA"/>
</dbReference>
<accession>A0A9P4YY88</accession>
<sequence>MPSIRPHHRPAAWIAQALGRCHSYEEFLGPRVDCLSGWFSWLSNC</sequence>
<dbReference type="RefSeq" id="XP_035322535.1">
    <property type="nucleotide sequence ID" value="XM_035467569.1"/>
</dbReference>
<reference evidence="1" key="1">
    <citation type="submission" date="2020-03" db="EMBL/GenBank/DDBJ databases">
        <title>Site-based positive gene gene selection in Geosmithia morbida across the United States reveals a broad range of putative effectors and factors for local host and environmental adapation.</title>
        <authorList>
            <person name="Onufrak A."/>
            <person name="Murdoch R.W."/>
            <person name="Gazis R."/>
            <person name="Huff M."/>
            <person name="Staton M."/>
            <person name="Klingeman W."/>
            <person name="Hadziabdic D."/>
        </authorList>
    </citation>
    <scope>NUCLEOTIDE SEQUENCE</scope>
    <source>
        <strain evidence="1">1262</strain>
    </source>
</reference>